<keyword evidence="9" id="KW-0068">Autocatalytic cleavage</keyword>
<evidence type="ECO:0000256" key="24">
    <source>
        <dbReference type="PIRSR" id="PIRSR600246-3"/>
    </source>
</evidence>
<evidence type="ECO:0000313" key="26">
    <source>
        <dbReference type="EMBL" id="VDM36867.1"/>
    </source>
</evidence>
<dbReference type="InterPro" id="IPR037212">
    <property type="entry name" value="Med7/Med21-like"/>
</dbReference>
<feature type="active site" description="Nucleophile" evidence="22">
    <location>
        <position position="461"/>
    </location>
</feature>
<evidence type="ECO:0000256" key="14">
    <source>
        <dbReference type="ARBA" id="ARBA00054922"/>
    </source>
</evidence>
<evidence type="ECO:0000256" key="18">
    <source>
        <dbReference type="ARBA" id="ARBA00074493"/>
    </source>
</evidence>
<name>A0A183UAZ2_TOXCA</name>
<comment type="function">
    <text evidence="15">Plays a role in pre-mRNA splicing as component of the U5 snRNP and U4/U6-U5 tri-snRNP complexes that are involved in spliceosome assembly, and as component of the precatalytic spliceosome (spliceosome B complex).</text>
</comment>
<evidence type="ECO:0000256" key="25">
    <source>
        <dbReference type="SAM" id="Coils"/>
    </source>
</evidence>
<evidence type="ECO:0000256" key="1">
    <source>
        <dbReference type="ARBA" id="ARBA00000306"/>
    </source>
</evidence>
<comment type="similarity">
    <text evidence="4">Belongs to the Ntn-hydrolase family.</text>
</comment>
<dbReference type="SMART" id="SM01410">
    <property type="entry name" value="DIM1"/>
    <property type="match status" value="1"/>
</dbReference>
<evidence type="ECO:0000256" key="15">
    <source>
        <dbReference type="ARBA" id="ARBA00058660"/>
    </source>
</evidence>
<proteinExistence type="inferred from homology"/>
<feature type="binding site" evidence="23">
    <location>
        <begin position="511"/>
        <end position="514"/>
    </location>
    <ligand>
        <name>substrate</name>
    </ligand>
</feature>
<keyword evidence="12" id="KW-0539">Nucleus</keyword>
<evidence type="ECO:0000313" key="27">
    <source>
        <dbReference type="Proteomes" id="UP000050794"/>
    </source>
</evidence>
<dbReference type="SUPFAM" id="SSF52833">
    <property type="entry name" value="Thioredoxin-like"/>
    <property type="match status" value="1"/>
</dbReference>
<dbReference type="InterPro" id="IPR000246">
    <property type="entry name" value="Peptidase_T2"/>
</dbReference>
<reference evidence="28" key="1">
    <citation type="submission" date="2016-06" db="UniProtKB">
        <authorList>
            <consortium name="WormBaseParasite"/>
        </authorList>
    </citation>
    <scope>IDENTIFICATION</scope>
</reference>
<sequence>MSYMLPHLSNGWQVDQSILAEEDRVVLIRFGHDWDPSCMRMDETLYKIANKVKNFAVIYLVDTTEVPDFNKMYELYDPCTVMFFFRNKHIMVDLGTGNNNKINWPITDGQELIDILETVYRGARKGRGMADRLTQLQDLVNELAEQMCNSVGELQRLAPPCDFNSTSKQLESEKNCELFATNIAYIAKDIEILIDSLPIDEPTSSNADCDTELVRMDEQRARAARELENIVAQGEELVVKIQERLADIARKVECNYVVDDEQYFYKTGMIRHSIVYGSFKTMSARSKGVGVVVVHGGCGIIGAMTSEREAECRRTLIGSANAAMNELSSGGSALRAVVNAVKILEDSPHFNAGKGSVFTCEGTNEMDAGLMDGFTGAVGGVSTVTTIRNPICAAECVLSKSVHSLMCGPGAERFAVKHGCVTESCGYFFTQHRYDQLQSVMKHGSVPQLDHNVPSKTTVGTVGAVALDHEGHLASASSTGGLTAKEVGRVSDSSVVGAGFYADREIAVSGTGSGDEFIRISAAKQIADLVKYSGKSLSEACNEVVFVELKQAMAGFIGVDRHGNTAMPFNTSGMFRVLLREDDQPVVAIYK</sequence>
<dbReference type="SUPFAM" id="SSF56235">
    <property type="entry name" value="N-terminal nucleophile aminohydrolases (Ntn hydrolases)"/>
    <property type="match status" value="1"/>
</dbReference>
<evidence type="ECO:0000256" key="3">
    <source>
        <dbReference type="ARBA" id="ARBA00008241"/>
    </source>
</evidence>
<dbReference type="InterPro" id="IPR004123">
    <property type="entry name" value="Dim1"/>
</dbReference>
<keyword evidence="8" id="KW-0378">Hydrolase</keyword>
<evidence type="ECO:0000256" key="5">
    <source>
        <dbReference type="ARBA" id="ARBA00012879"/>
    </source>
</evidence>
<evidence type="ECO:0000256" key="9">
    <source>
        <dbReference type="ARBA" id="ARBA00022813"/>
    </source>
</evidence>
<accession>A0A183UAZ2</accession>
<keyword evidence="7" id="KW-0645">Protease</keyword>
<keyword evidence="27" id="KW-1185">Reference proteome</keyword>
<comment type="catalytic activity">
    <reaction evidence="1">
        <text>Cleavage of a beta-linked Asp residue from the N-terminus of a polypeptide.</text>
        <dbReference type="EC" id="3.4.19.5"/>
    </reaction>
</comment>
<dbReference type="GO" id="GO:0004067">
    <property type="term" value="F:asparaginase activity"/>
    <property type="evidence" value="ECO:0007669"/>
    <property type="project" value="UniProtKB-EC"/>
</dbReference>
<organism evidence="27 28">
    <name type="scientific">Toxocara canis</name>
    <name type="common">Canine roundworm</name>
    <dbReference type="NCBI Taxonomy" id="6265"/>
    <lineage>
        <taxon>Eukaryota</taxon>
        <taxon>Metazoa</taxon>
        <taxon>Ecdysozoa</taxon>
        <taxon>Nematoda</taxon>
        <taxon>Chromadorea</taxon>
        <taxon>Rhabditida</taxon>
        <taxon>Spirurina</taxon>
        <taxon>Ascaridomorpha</taxon>
        <taxon>Ascaridoidea</taxon>
        <taxon>Toxocaridae</taxon>
        <taxon>Toxocara</taxon>
    </lineage>
</organism>
<dbReference type="GO" id="GO:0000398">
    <property type="term" value="P:mRNA splicing, via spliceosome"/>
    <property type="evidence" value="ECO:0007669"/>
    <property type="project" value="InterPro"/>
</dbReference>
<dbReference type="FunFam" id="3.60.20.30:FF:000001">
    <property type="entry name" value="Isoaspartyl peptidase/L-asparaginase"/>
    <property type="match status" value="1"/>
</dbReference>
<evidence type="ECO:0000256" key="23">
    <source>
        <dbReference type="PIRSR" id="PIRSR600246-2"/>
    </source>
</evidence>
<comment type="subcellular location">
    <subcellularLocation>
        <location evidence="2">Nucleus</location>
    </subcellularLocation>
</comment>
<dbReference type="Pfam" id="PF01112">
    <property type="entry name" value="Asparaginase_2"/>
    <property type="match status" value="1"/>
</dbReference>
<evidence type="ECO:0000256" key="10">
    <source>
        <dbReference type="ARBA" id="ARBA00023015"/>
    </source>
</evidence>
<dbReference type="CDD" id="cd02954">
    <property type="entry name" value="DIM1"/>
    <property type="match status" value="1"/>
</dbReference>
<evidence type="ECO:0000313" key="28">
    <source>
        <dbReference type="WBParaSite" id="TCNE_0000566201-mRNA-1"/>
    </source>
</evidence>
<dbReference type="Proteomes" id="UP000050794">
    <property type="component" value="Unassembled WGS sequence"/>
</dbReference>
<keyword evidence="25" id="KW-0175">Coiled coil</keyword>
<evidence type="ECO:0000256" key="20">
    <source>
        <dbReference type="ARBA" id="ARBA00080167"/>
    </source>
</evidence>
<feature type="binding site" evidence="23">
    <location>
        <begin position="489"/>
        <end position="492"/>
    </location>
    <ligand>
        <name>substrate</name>
    </ligand>
</feature>
<dbReference type="Gene3D" id="6.10.280.10">
    <property type="entry name" value="Mediator complex, subunit Med21"/>
    <property type="match status" value="1"/>
</dbReference>
<dbReference type="CDD" id="cd04701">
    <property type="entry name" value="Asparaginase_2"/>
    <property type="match status" value="1"/>
</dbReference>
<keyword evidence="11" id="KW-0804">Transcription</keyword>
<feature type="coiled-coil region" evidence="25">
    <location>
        <begin position="213"/>
        <end position="244"/>
    </location>
</feature>
<dbReference type="PANTHER" id="PTHR10188">
    <property type="entry name" value="L-ASPARAGINASE"/>
    <property type="match status" value="1"/>
</dbReference>
<dbReference type="AlphaFoldDB" id="A0A183UAZ2"/>
<evidence type="ECO:0000256" key="7">
    <source>
        <dbReference type="ARBA" id="ARBA00022670"/>
    </source>
</evidence>
<dbReference type="PANTHER" id="PTHR10188:SF6">
    <property type="entry name" value="N(4)-(BETA-N-ACETYLGLUCOSAMINYL)-L-ASPARAGINASE"/>
    <property type="match status" value="1"/>
</dbReference>
<evidence type="ECO:0000256" key="12">
    <source>
        <dbReference type="ARBA" id="ARBA00023242"/>
    </source>
</evidence>
<dbReference type="InterPro" id="IPR029055">
    <property type="entry name" value="Ntn_hydrolases_N"/>
</dbReference>
<evidence type="ECO:0000256" key="13">
    <source>
        <dbReference type="ARBA" id="ARBA00049366"/>
    </source>
</evidence>
<dbReference type="EC" id="3.5.1.1" evidence="6"/>
<dbReference type="GO" id="GO:0016592">
    <property type="term" value="C:mediator complex"/>
    <property type="evidence" value="ECO:0007669"/>
    <property type="project" value="InterPro"/>
</dbReference>
<dbReference type="SUPFAM" id="SSF140718">
    <property type="entry name" value="Mediator hinge subcomplex-like"/>
    <property type="match status" value="1"/>
</dbReference>
<protein>
    <recommendedName>
        <fullName evidence="18">Thioredoxin-like protein 4A</fullName>
        <ecNumber evidence="5">3.4.19.5</ecNumber>
        <ecNumber evidence="6">3.5.1.1</ecNumber>
    </recommendedName>
    <alternativeName>
        <fullName evidence="21">DIM1 protein homolog</fullName>
    </alternativeName>
    <alternativeName>
        <fullName evidence="19">Spliceosomal U5 snRNP-specific 15 kDa protein</fullName>
    </alternativeName>
    <alternativeName>
        <fullName evidence="20">Thioredoxin-like U5 snRNP protein U5-15kD</fullName>
    </alternativeName>
</protein>
<comment type="subunit">
    <text evidence="16">Heterodimer of an alpha and beta chain produced by autocleavage.</text>
</comment>
<dbReference type="GO" id="GO:0008798">
    <property type="term" value="F:beta-aspartyl-peptidase activity"/>
    <property type="evidence" value="ECO:0007669"/>
    <property type="project" value="UniProtKB-EC"/>
</dbReference>
<evidence type="ECO:0000256" key="4">
    <source>
        <dbReference type="ARBA" id="ARBA00010872"/>
    </source>
</evidence>
<evidence type="ECO:0000256" key="16">
    <source>
        <dbReference type="ARBA" id="ARBA00061780"/>
    </source>
</evidence>
<keyword evidence="10" id="KW-0805">Transcription regulation</keyword>
<dbReference type="GO" id="GO:0046540">
    <property type="term" value="C:U4/U6 x U5 tri-snRNP complex"/>
    <property type="evidence" value="ECO:0007669"/>
    <property type="project" value="InterPro"/>
</dbReference>
<evidence type="ECO:0000256" key="8">
    <source>
        <dbReference type="ARBA" id="ARBA00022801"/>
    </source>
</evidence>
<gene>
    <name evidence="26" type="ORF">TCNE_LOCUS5662</name>
</gene>
<dbReference type="WBParaSite" id="TCNE_0000566201-mRNA-1">
    <property type="protein sequence ID" value="TCNE_0000566201-mRNA-1"/>
    <property type="gene ID" value="TCNE_0000566201"/>
</dbReference>
<evidence type="ECO:0000256" key="6">
    <source>
        <dbReference type="ARBA" id="ARBA00012920"/>
    </source>
</evidence>
<evidence type="ECO:0000256" key="19">
    <source>
        <dbReference type="ARBA" id="ARBA00078681"/>
    </source>
</evidence>
<comment type="subunit">
    <text evidence="17">Component of the precatalytic spliceosome (spliceosome B complex). Component of the U5 snRNP complex. Component of the U4/U6-U5 tri-snRNP complex. The U4/U6-U5 tri-snRNP complex is a building block of the precatalytic spliceosome (spliceosome B complex). The U4/U6-U5 tri-snRNP complex is composed of the U4, U6 and U5 snRNAs and at least PRPF3, PRPF4, PRPF6, PRPF8, PRPF31, SNRNP200, TXNL4A, SNRNP40, SNRPB, SNRPD1, SNRPD2, SNRPD3, SNRPE, SNRPF, SNRPG, DDX23, CD2BP2, PPIH, SNU13, EFTUD2, SART1 and USP39, plus LSM2, LSM3, LSM4, LSM5, LSM6, LSM7 and LSM8. Directly interacts with CD2BP2. Interacts with HNRPF, HNRPH2, NEDD9 and PQBP1. Interacts with ERBB4.</text>
</comment>
<comment type="function">
    <text evidence="14">Has both L-asparaginase and beta-aspartyl peptidase activity. Does not have aspartylglucosaminidase activity and is inactive toward GlcNAc-L-Asn. Likewise, has no activity toward glutamine.</text>
</comment>
<comment type="similarity">
    <text evidence="3">Belongs to the DIM1 family.</text>
</comment>
<dbReference type="InterPro" id="IPR036249">
    <property type="entry name" value="Thioredoxin-like_sf"/>
</dbReference>
<evidence type="ECO:0000256" key="21">
    <source>
        <dbReference type="ARBA" id="ARBA00081873"/>
    </source>
</evidence>
<evidence type="ECO:0000256" key="2">
    <source>
        <dbReference type="ARBA" id="ARBA00004123"/>
    </source>
</evidence>
<comment type="catalytic activity">
    <reaction evidence="13">
        <text>L-asparagine + H2O = L-aspartate + NH4(+)</text>
        <dbReference type="Rhea" id="RHEA:21016"/>
        <dbReference type="ChEBI" id="CHEBI:15377"/>
        <dbReference type="ChEBI" id="CHEBI:28938"/>
        <dbReference type="ChEBI" id="CHEBI:29991"/>
        <dbReference type="ChEBI" id="CHEBI:58048"/>
        <dbReference type="EC" id="3.5.1.1"/>
    </reaction>
</comment>
<dbReference type="FunFam" id="3.40.30.10:FF:000004">
    <property type="entry name" value="Spliceosomal protein DIB1"/>
    <property type="match status" value="1"/>
</dbReference>
<dbReference type="Gene3D" id="3.40.30.10">
    <property type="entry name" value="Glutaredoxin"/>
    <property type="match status" value="1"/>
</dbReference>
<dbReference type="EMBL" id="UYWY01019378">
    <property type="protein sequence ID" value="VDM36867.1"/>
    <property type="molecule type" value="Genomic_DNA"/>
</dbReference>
<dbReference type="EC" id="3.4.19.5" evidence="5"/>
<dbReference type="Pfam" id="PF02966">
    <property type="entry name" value="DIM1"/>
    <property type="match status" value="1"/>
</dbReference>
<reference evidence="26 27" key="2">
    <citation type="submission" date="2018-11" db="EMBL/GenBank/DDBJ databases">
        <authorList>
            <consortium name="Pathogen Informatics"/>
        </authorList>
    </citation>
    <scope>NUCLEOTIDE SEQUENCE [LARGE SCALE GENOMIC DNA]</scope>
</reference>
<dbReference type="Gene3D" id="3.60.20.30">
    <property type="entry name" value="(Glycosyl)asparaginase"/>
    <property type="match status" value="1"/>
</dbReference>
<evidence type="ECO:0000256" key="17">
    <source>
        <dbReference type="ARBA" id="ARBA00065304"/>
    </source>
</evidence>
<evidence type="ECO:0000256" key="11">
    <source>
        <dbReference type="ARBA" id="ARBA00023163"/>
    </source>
</evidence>
<dbReference type="GO" id="GO:0006508">
    <property type="term" value="P:proteolysis"/>
    <property type="evidence" value="ECO:0007669"/>
    <property type="project" value="UniProtKB-KW"/>
</dbReference>
<feature type="site" description="Cleavage; by autolysis" evidence="24">
    <location>
        <begin position="460"/>
        <end position="461"/>
    </location>
</feature>
<evidence type="ECO:0000256" key="22">
    <source>
        <dbReference type="PIRSR" id="PIRSR600246-1"/>
    </source>
</evidence>